<accession>K3X970</accession>
<evidence type="ECO:0000313" key="2">
    <source>
        <dbReference type="EnsemblProtists" id="PYU1_T013769"/>
    </source>
</evidence>
<feature type="compositionally biased region" description="Basic and acidic residues" evidence="1">
    <location>
        <begin position="258"/>
        <end position="270"/>
    </location>
</feature>
<dbReference type="OMA" id="HARPEAW"/>
<dbReference type="EnsemblProtists" id="PYU1_T013769">
    <property type="protein sequence ID" value="PYU1_T013769"/>
    <property type="gene ID" value="PYU1_G013740"/>
</dbReference>
<dbReference type="AlphaFoldDB" id="K3X970"/>
<dbReference type="VEuPathDB" id="FungiDB:PYU1_G013740"/>
<evidence type="ECO:0000313" key="3">
    <source>
        <dbReference type="Proteomes" id="UP000019132"/>
    </source>
</evidence>
<dbReference type="EMBL" id="GL376614">
    <property type="status" value="NOT_ANNOTATED_CDS"/>
    <property type="molecule type" value="Genomic_DNA"/>
</dbReference>
<reference evidence="3" key="1">
    <citation type="journal article" date="2010" name="Genome Biol.">
        <title>Genome sequence of the necrotrophic plant pathogen Pythium ultimum reveals original pathogenicity mechanisms and effector repertoire.</title>
        <authorList>
            <person name="Levesque C.A."/>
            <person name="Brouwer H."/>
            <person name="Cano L."/>
            <person name="Hamilton J.P."/>
            <person name="Holt C."/>
            <person name="Huitema E."/>
            <person name="Raffaele S."/>
            <person name="Robideau G.P."/>
            <person name="Thines M."/>
            <person name="Win J."/>
            <person name="Zerillo M.M."/>
            <person name="Beakes G.W."/>
            <person name="Boore J.L."/>
            <person name="Busam D."/>
            <person name="Dumas B."/>
            <person name="Ferriera S."/>
            <person name="Fuerstenberg S.I."/>
            <person name="Gachon C.M."/>
            <person name="Gaulin E."/>
            <person name="Govers F."/>
            <person name="Grenville-Briggs L."/>
            <person name="Horner N."/>
            <person name="Hostetler J."/>
            <person name="Jiang R.H."/>
            <person name="Johnson J."/>
            <person name="Krajaejun T."/>
            <person name="Lin H."/>
            <person name="Meijer H.J."/>
            <person name="Moore B."/>
            <person name="Morris P."/>
            <person name="Phuntmart V."/>
            <person name="Puiu D."/>
            <person name="Shetty J."/>
            <person name="Stajich J.E."/>
            <person name="Tripathy S."/>
            <person name="Wawra S."/>
            <person name="van West P."/>
            <person name="Whitty B.R."/>
            <person name="Coutinho P.M."/>
            <person name="Henrissat B."/>
            <person name="Martin F."/>
            <person name="Thomas P.D."/>
            <person name="Tyler B.M."/>
            <person name="De Vries R.P."/>
            <person name="Kamoun S."/>
            <person name="Yandell M."/>
            <person name="Tisserat N."/>
            <person name="Buell C.R."/>
        </authorList>
    </citation>
    <scope>NUCLEOTIDE SEQUENCE</scope>
    <source>
        <strain evidence="3">DAOM:BR144</strain>
    </source>
</reference>
<feature type="region of interest" description="Disordered" evidence="1">
    <location>
        <begin position="42"/>
        <end position="62"/>
    </location>
</feature>
<proteinExistence type="predicted"/>
<feature type="compositionally biased region" description="Acidic residues" evidence="1">
    <location>
        <begin position="630"/>
        <end position="657"/>
    </location>
</feature>
<reference evidence="3" key="2">
    <citation type="submission" date="2010-04" db="EMBL/GenBank/DDBJ databases">
        <authorList>
            <person name="Buell R."/>
            <person name="Hamilton J."/>
            <person name="Hostetler J."/>
        </authorList>
    </citation>
    <scope>NUCLEOTIDE SEQUENCE [LARGE SCALE GENOMIC DNA]</scope>
    <source>
        <strain evidence="3">DAOM:BR144</strain>
    </source>
</reference>
<reference evidence="2" key="3">
    <citation type="submission" date="2015-02" db="UniProtKB">
        <authorList>
            <consortium name="EnsemblProtists"/>
        </authorList>
    </citation>
    <scope>IDENTIFICATION</scope>
    <source>
        <strain evidence="2">DAOM BR144</strain>
    </source>
</reference>
<protein>
    <submittedName>
        <fullName evidence="2">Uncharacterized protein</fullName>
    </submittedName>
</protein>
<dbReference type="STRING" id="431595.K3X970"/>
<feature type="region of interest" description="Disordered" evidence="1">
    <location>
        <begin position="232"/>
        <end position="303"/>
    </location>
</feature>
<dbReference type="eggNOG" id="ENOG502SGYW">
    <property type="taxonomic scope" value="Eukaryota"/>
</dbReference>
<sequence length="657" mass="73855">MGQGGSNLVDCVCDGDIQGLKSKLQQRKKEYNRLQFIKKNRTLASNNHHHQSNNNDNEDGGRYEEDEALAELVRVTQHEVEDAMHAVVSMEIHSAQQFQQAHIALELLFQAQPSAWSSTVSNASIQWTAAHRACVTGNLSFLTFVFQRFDAFDTQSRDVYGLFPIDLVPPELLRTPEQMANDAKLDVPLTADGHKLLVPATARTRRNLALQILRQKKQEAEAQAIFEFMYHEHPSQRSSSSSQSSSSSGASPEEEEEAHAHEKEYKKDDPDVGNNDNNDTKDTTEEAPEAHLDNQHDNDGDGDTVRIYTNGYFVAFEPCNDRLVASTATPTSQVMGNAHERSSPLRLKYRVPRVEEFLHGYFQLIWRDGGATHPRSDKPNYDAHVLMRDEMFLDSQCYPRALDKVETRLHPHLQLQGDQDAANDGLMNAMVSPLRRRQLEDQDPVLEGCFPFDVSHLPRDAVCHVLFVACDKHLMKRTVVLSTEGIALRDANGATHDEVFDTLEEDGDENEDDEDDEQLQHELENGYVFYVGGEPFAHRNVAFAEQSFADIDEFEEFVKALRSRPTAEANKDSGSRNANDDQLQHRKEDALRQATTSDDDASATAAREAEAEIRDDDNQPQHEVVHETESGGDEESLNGADEEDPATDDDENACERS</sequence>
<feature type="region of interest" description="Disordered" evidence="1">
    <location>
        <begin position="563"/>
        <end position="657"/>
    </location>
</feature>
<dbReference type="HOGENOM" id="CLU_038326_0_0_1"/>
<feature type="compositionally biased region" description="Basic residues" evidence="1">
    <location>
        <begin position="42"/>
        <end position="51"/>
    </location>
</feature>
<evidence type="ECO:0000256" key="1">
    <source>
        <dbReference type="SAM" id="MobiDB-lite"/>
    </source>
</evidence>
<keyword evidence="3" id="KW-1185">Reference proteome</keyword>
<feature type="compositionally biased region" description="Basic and acidic residues" evidence="1">
    <location>
        <begin position="278"/>
        <end position="299"/>
    </location>
</feature>
<dbReference type="InParanoid" id="K3X970"/>
<feature type="compositionally biased region" description="Basic and acidic residues" evidence="1">
    <location>
        <begin position="569"/>
        <end position="591"/>
    </location>
</feature>
<feature type="compositionally biased region" description="Low complexity" evidence="1">
    <location>
        <begin position="236"/>
        <end position="251"/>
    </location>
</feature>
<feature type="compositionally biased region" description="Basic and acidic residues" evidence="1">
    <location>
        <begin position="607"/>
        <end position="629"/>
    </location>
</feature>
<name>K3X970_GLOUD</name>
<organism evidence="2 3">
    <name type="scientific">Globisporangium ultimum (strain ATCC 200006 / CBS 805.95 / DAOM BR144)</name>
    <name type="common">Pythium ultimum</name>
    <dbReference type="NCBI Taxonomy" id="431595"/>
    <lineage>
        <taxon>Eukaryota</taxon>
        <taxon>Sar</taxon>
        <taxon>Stramenopiles</taxon>
        <taxon>Oomycota</taxon>
        <taxon>Peronosporomycetes</taxon>
        <taxon>Pythiales</taxon>
        <taxon>Pythiaceae</taxon>
        <taxon>Globisporangium</taxon>
    </lineage>
</organism>
<dbReference type="Proteomes" id="UP000019132">
    <property type="component" value="Unassembled WGS sequence"/>
</dbReference>